<dbReference type="PANTHER" id="PTHR38899">
    <property type="entry name" value="DOMAIN OOKINETE PROTEIN, PUTATIVE-RELATED"/>
    <property type="match status" value="1"/>
</dbReference>
<dbReference type="PANTHER" id="PTHR38899:SF1">
    <property type="entry name" value="PROTEIN KINASE"/>
    <property type="match status" value="1"/>
</dbReference>
<dbReference type="InterPro" id="IPR036412">
    <property type="entry name" value="HAD-like_sf"/>
</dbReference>
<gene>
    <name evidence="1" type="ORF">NSCI0253_LOCUS13637</name>
</gene>
<proteinExistence type="predicted"/>
<dbReference type="AlphaFoldDB" id="A0A7S1A1R0"/>
<evidence type="ECO:0000313" key="1">
    <source>
        <dbReference type="EMBL" id="CAD8839289.1"/>
    </source>
</evidence>
<reference evidence="1" key="1">
    <citation type="submission" date="2021-01" db="EMBL/GenBank/DDBJ databases">
        <authorList>
            <person name="Corre E."/>
            <person name="Pelletier E."/>
            <person name="Niang G."/>
            <person name="Scheremetjew M."/>
            <person name="Finn R."/>
            <person name="Kale V."/>
            <person name="Holt S."/>
            <person name="Cochrane G."/>
            <person name="Meng A."/>
            <person name="Brown T."/>
            <person name="Cohen L."/>
        </authorList>
    </citation>
    <scope>NUCLEOTIDE SEQUENCE</scope>
</reference>
<name>A0A7S1A1R0_NOCSC</name>
<dbReference type="EMBL" id="HBFQ01019454">
    <property type="protein sequence ID" value="CAD8839289.1"/>
    <property type="molecule type" value="Transcribed_RNA"/>
</dbReference>
<dbReference type="SUPFAM" id="SSF56784">
    <property type="entry name" value="HAD-like"/>
    <property type="match status" value="1"/>
</dbReference>
<accession>A0A7S1A1R0</accession>
<organism evidence="1">
    <name type="scientific">Noctiluca scintillans</name>
    <name type="common">Sea sparkle</name>
    <name type="synonym">Red tide dinoflagellate</name>
    <dbReference type="NCBI Taxonomy" id="2966"/>
    <lineage>
        <taxon>Eukaryota</taxon>
        <taxon>Sar</taxon>
        <taxon>Alveolata</taxon>
        <taxon>Dinophyceae</taxon>
        <taxon>Noctilucales</taxon>
        <taxon>Noctilucaceae</taxon>
        <taxon>Noctiluca</taxon>
    </lineage>
</organism>
<sequence>MGCCQTVDQHHLRSSDVALLTQNAKFHLPSVVVDRCCDESCPLRASPAGAPDCGTCSGLGSRATTGSIDSQICFSAPDQTMLIFDWDDTLFPTSWLLERENMEALDTFDKYELLRYVAQFQAVVSIAKSVGEVVIVTNSRPPWVDTSMDLFMKDTDTIADVPVFYAMDLAGGSPDLCPTQTKVQAMEAAVNAFYSRYPGQSWKNIVSVGDAVFEQDAIREVCTGRPIHTLDRTCRTKIVKFVEQPSLGCLVEQLTLLASWLLRVVQADGDVNIDMNAGGRRLQEWADEYG</sequence>
<protein>
    <submittedName>
        <fullName evidence="1">Uncharacterized protein</fullName>
    </submittedName>
</protein>